<keyword evidence="4" id="KW-1185">Reference proteome</keyword>
<evidence type="ECO:0000256" key="1">
    <source>
        <dbReference type="SAM" id="SignalP"/>
    </source>
</evidence>
<dbReference type="PANTHER" id="PTHR41349">
    <property type="match status" value="1"/>
</dbReference>
<dbReference type="AlphaFoldDB" id="A0A7W0CK20"/>
<feature type="domain" description="Apoptosis regulator Bcl-2 family BH4" evidence="2">
    <location>
        <begin position="101"/>
        <end position="114"/>
    </location>
</feature>
<feature type="signal peptide" evidence="1">
    <location>
        <begin position="1"/>
        <end position="24"/>
    </location>
</feature>
<proteinExistence type="predicted"/>
<dbReference type="InterPro" id="IPR005135">
    <property type="entry name" value="Endo/exonuclease/phosphatase"/>
</dbReference>
<dbReference type="InterPro" id="IPR003093">
    <property type="entry name" value="Bcl2_BH4"/>
</dbReference>
<dbReference type="Gene3D" id="3.60.10.10">
    <property type="entry name" value="Endonuclease/exonuclease/phosphatase"/>
    <property type="match status" value="1"/>
</dbReference>
<organism evidence="3 4">
    <name type="scientific">Nonomuraea soli</name>
    <dbReference type="NCBI Taxonomy" id="1032476"/>
    <lineage>
        <taxon>Bacteria</taxon>
        <taxon>Bacillati</taxon>
        <taxon>Actinomycetota</taxon>
        <taxon>Actinomycetes</taxon>
        <taxon>Streptosporangiales</taxon>
        <taxon>Streptosporangiaceae</taxon>
        <taxon>Nonomuraea</taxon>
    </lineage>
</organism>
<dbReference type="EMBL" id="JACDUR010000004">
    <property type="protein sequence ID" value="MBA2892590.1"/>
    <property type="molecule type" value="Genomic_DNA"/>
</dbReference>
<dbReference type="GO" id="GO:0003824">
    <property type="term" value="F:catalytic activity"/>
    <property type="evidence" value="ECO:0007669"/>
    <property type="project" value="InterPro"/>
</dbReference>
<comment type="caution">
    <text evidence="3">The sequence shown here is derived from an EMBL/GenBank/DDBJ whole genome shotgun (WGS) entry which is preliminary data.</text>
</comment>
<dbReference type="PANTHER" id="PTHR41349:SF1">
    <property type="entry name" value="PROTEIN CBG08683"/>
    <property type="match status" value="1"/>
</dbReference>
<evidence type="ECO:0000313" key="4">
    <source>
        <dbReference type="Proteomes" id="UP000530928"/>
    </source>
</evidence>
<dbReference type="Gene3D" id="2.60.40.10">
    <property type="entry name" value="Immunoglobulins"/>
    <property type="match status" value="1"/>
</dbReference>
<dbReference type="SUPFAM" id="SSF56219">
    <property type="entry name" value="DNase I-like"/>
    <property type="match status" value="1"/>
</dbReference>
<dbReference type="InterPro" id="IPR036691">
    <property type="entry name" value="Endo/exonu/phosph_ase_sf"/>
</dbReference>
<reference evidence="3 4" key="1">
    <citation type="submission" date="2020-07" db="EMBL/GenBank/DDBJ databases">
        <title>Genomic Encyclopedia of Type Strains, Phase IV (KMG-IV): sequencing the most valuable type-strain genomes for metagenomic binning, comparative biology and taxonomic classification.</title>
        <authorList>
            <person name="Goeker M."/>
        </authorList>
    </citation>
    <scope>NUCLEOTIDE SEQUENCE [LARGE SCALE GENOMIC DNA]</scope>
    <source>
        <strain evidence="3 4">DSM 45533</strain>
    </source>
</reference>
<dbReference type="InterPro" id="IPR013783">
    <property type="entry name" value="Ig-like_fold"/>
</dbReference>
<protein>
    <recommendedName>
        <fullName evidence="2">Apoptosis regulator Bcl-2 family BH4 domain-containing protein</fullName>
    </recommendedName>
</protein>
<dbReference type="Pfam" id="PF05345">
    <property type="entry name" value="He_PIG"/>
    <property type="match status" value="1"/>
</dbReference>
<name>A0A7W0CK20_9ACTN</name>
<dbReference type="Pfam" id="PF03372">
    <property type="entry name" value="Exo_endo_phos"/>
    <property type="match status" value="1"/>
</dbReference>
<accession>A0A7W0CK20</accession>
<sequence>MRKIVVLTAAAVLALITAAPAAQAAPDGAITPVSTTVKAGDPATFAYTTPRPHKKNWIGLYTDPGNGPVDQKYVGPSLAWVYVPDATGTASLDTAGLEPGDYVAYALAQDGYEWLAQPAKLRIVSNEPLRFATDRIPLRNARAKSAYAATIAGLARGNTEGLSFAKTDGPAWVNVSADGRVTGTPPASASAKTARVGVAASNGAGESRTAELTIDVRPPGGPLVPELKALSWNLWHGGSQVNHGRDKQLKFLLDHDIDVVGLQETSGTAAKALGEALGWDYYQSSGSVGVISRYPITARTAPGGLPVVATRVDLGGRQLSLWSAHLGYTPYGPYDACFGKMTVEQLLAQEAASGRTAQIEGIVRAMAADLEAAGRGTPVLLTGDFNAPSHLDWTRAAARCGYAQVPWPTSVLPEQAGLRDSFRVAHPDPVAEPGVTWSPIYPIFTGGYGHDGHKGEPEPQDRIDFIHFTGALEVVSSRTVVTGTPAPVPGHRDNEWTSDHAAVLTVFRAG</sequence>
<evidence type="ECO:0000313" key="3">
    <source>
        <dbReference type="EMBL" id="MBA2892590.1"/>
    </source>
</evidence>
<dbReference type="Proteomes" id="UP000530928">
    <property type="component" value="Unassembled WGS sequence"/>
</dbReference>
<dbReference type="RefSeq" id="WP_181611346.1">
    <property type="nucleotide sequence ID" value="NZ_BAABAM010000003.1"/>
</dbReference>
<gene>
    <name evidence="3" type="ORF">HNR30_003944</name>
</gene>
<keyword evidence="1" id="KW-0732">Signal</keyword>
<dbReference type="GO" id="GO:0005975">
    <property type="term" value="P:carbohydrate metabolic process"/>
    <property type="evidence" value="ECO:0007669"/>
    <property type="project" value="UniProtKB-ARBA"/>
</dbReference>
<feature type="chain" id="PRO_5031227938" description="Apoptosis regulator Bcl-2 family BH4 domain-containing protein" evidence="1">
    <location>
        <begin position="25"/>
        <end position="510"/>
    </location>
</feature>
<evidence type="ECO:0000259" key="2">
    <source>
        <dbReference type="PROSITE" id="PS50063"/>
    </source>
</evidence>
<dbReference type="PROSITE" id="PS50063">
    <property type="entry name" value="BH4_2"/>
    <property type="match status" value="1"/>
</dbReference>